<sequence>MSTEGEKIVLGSGKLYVTEFTGEIPESGIIETEENLLGLIQGGATLDYKPSFYSAKDDLGLVEKEVLTDEEATFKSGIMTWNGNTLAKLCSTARVEEKEGKRIVKIGGIGNYKNQDYIIRFVHEDKVDGDIRTTIVGKNQAGFSLAFAKDKETVIDAEFKAKPHDEEGTKIIFEEEIPQVQEA</sequence>
<evidence type="ECO:0008006" key="2">
    <source>
        <dbReference type="Google" id="ProtNLM"/>
    </source>
</evidence>
<gene>
    <name evidence="1" type="ORF">SDC9_52753</name>
</gene>
<dbReference type="AlphaFoldDB" id="A0A644WRS7"/>
<organism evidence="1">
    <name type="scientific">bioreactor metagenome</name>
    <dbReference type="NCBI Taxonomy" id="1076179"/>
    <lineage>
        <taxon>unclassified sequences</taxon>
        <taxon>metagenomes</taxon>
        <taxon>ecological metagenomes</taxon>
    </lineage>
</organism>
<evidence type="ECO:0000313" key="1">
    <source>
        <dbReference type="EMBL" id="MPM06452.1"/>
    </source>
</evidence>
<protein>
    <recommendedName>
        <fullName evidence="2">Major tail protein</fullName>
    </recommendedName>
</protein>
<accession>A0A644WRS7</accession>
<comment type="caution">
    <text evidence="1">The sequence shown here is derived from an EMBL/GenBank/DDBJ whole genome shotgun (WGS) entry which is preliminary data.</text>
</comment>
<reference evidence="1" key="1">
    <citation type="submission" date="2019-08" db="EMBL/GenBank/DDBJ databases">
        <authorList>
            <person name="Kucharzyk K."/>
            <person name="Murdoch R.W."/>
            <person name="Higgins S."/>
            <person name="Loffler F."/>
        </authorList>
    </citation>
    <scope>NUCLEOTIDE SEQUENCE</scope>
</reference>
<name>A0A644WRS7_9ZZZZ</name>
<dbReference type="EMBL" id="VSSQ01001230">
    <property type="protein sequence ID" value="MPM06452.1"/>
    <property type="molecule type" value="Genomic_DNA"/>
</dbReference>
<proteinExistence type="predicted"/>